<dbReference type="EMBL" id="JAFNEN010000758">
    <property type="protein sequence ID" value="KAG8177707.1"/>
    <property type="molecule type" value="Genomic_DNA"/>
</dbReference>
<accession>A0AAV6U1I8</accession>
<keyword evidence="2" id="KW-1185">Reference proteome</keyword>
<evidence type="ECO:0000313" key="1">
    <source>
        <dbReference type="EMBL" id="KAG8177707.1"/>
    </source>
</evidence>
<reference evidence="1 2" key="1">
    <citation type="journal article" date="2022" name="Nat. Ecol. Evol.">
        <title>A masculinizing supergene underlies an exaggerated male reproductive morph in a spider.</title>
        <authorList>
            <person name="Hendrickx F."/>
            <person name="De Corte Z."/>
            <person name="Sonet G."/>
            <person name="Van Belleghem S.M."/>
            <person name="Kostlbacher S."/>
            <person name="Vangestel C."/>
        </authorList>
    </citation>
    <scope>NUCLEOTIDE SEQUENCE [LARGE SCALE GENOMIC DNA]</scope>
    <source>
        <strain evidence="1">W744_W776</strain>
    </source>
</reference>
<organism evidence="1 2">
    <name type="scientific">Oedothorax gibbosus</name>
    <dbReference type="NCBI Taxonomy" id="931172"/>
    <lineage>
        <taxon>Eukaryota</taxon>
        <taxon>Metazoa</taxon>
        <taxon>Ecdysozoa</taxon>
        <taxon>Arthropoda</taxon>
        <taxon>Chelicerata</taxon>
        <taxon>Arachnida</taxon>
        <taxon>Araneae</taxon>
        <taxon>Araneomorphae</taxon>
        <taxon>Entelegynae</taxon>
        <taxon>Araneoidea</taxon>
        <taxon>Linyphiidae</taxon>
        <taxon>Erigoninae</taxon>
        <taxon>Oedothorax</taxon>
    </lineage>
</organism>
<evidence type="ECO:0000313" key="2">
    <source>
        <dbReference type="Proteomes" id="UP000827092"/>
    </source>
</evidence>
<gene>
    <name evidence="1" type="ORF">JTE90_008332</name>
</gene>
<proteinExistence type="predicted"/>
<comment type="caution">
    <text evidence="1">The sequence shown here is derived from an EMBL/GenBank/DDBJ whole genome shotgun (WGS) entry which is preliminary data.</text>
</comment>
<dbReference type="AlphaFoldDB" id="A0AAV6U1I8"/>
<sequence length="155" mass="17506">MHSYLLSPSDITFKTLFTSISWFSSVLGSTWLGKRTSHSSESLSMSSKYNWEVAISSLEKPLGHSKTPFTISELIASKFCEEKSPKKNRKSNNLQKFGRKENLFKKVFSHVFCSPKVAKTRAEGIVQVLLEETPGDRHSPWNCFLLCMEVPGPES</sequence>
<dbReference type="Proteomes" id="UP000827092">
    <property type="component" value="Unassembled WGS sequence"/>
</dbReference>
<protein>
    <submittedName>
        <fullName evidence="1">Uncharacterized protein</fullName>
    </submittedName>
</protein>
<name>A0AAV6U1I8_9ARAC</name>